<evidence type="ECO:0000313" key="2">
    <source>
        <dbReference type="EMBL" id="KJL24553.1"/>
    </source>
</evidence>
<protein>
    <submittedName>
        <fullName evidence="2">Uncharacterized protein</fullName>
    </submittedName>
</protein>
<sequence length="428" mass="46150">MTIQIPVRMPTFMRVELTVDGRPELDRAIDLPTGSPHHWIVEAYRLSVGLEPHESSEHDGLDRCHHDEAYAYPWPSRPGADEIPGLPHDPVIGIRSIETPPIGTPWLSVTSLPSAMEPPGVAASSADERSSGWLTGEAPFREDDVNRELLRRHGVVQPFFDDGGLWFDDPHLPSPSSIKTLASAVTPARRLALLAHIDRTDLLRSAAPDYGDAESVLASLTRLLDLLGTMGAVQDAESGWLPEAESDRVVRSLGWNGTPDEVRSRGQALVSFARRAKLIRRFKGKVVATARARTLRVASPLTLQALAAMVAAGDGGWRDLRSTRSRAEEALVLLAIADGTAAHVDDLPNLVVEGSRAFAESDARVDLDGGGTPWEGLRGARDDGGVGRVVESIALLSATDAYGTITAAMREVARHALLGGVPEDRYDL</sequence>
<keyword evidence="3" id="KW-1185">Reference proteome</keyword>
<feature type="region of interest" description="Disordered" evidence="1">
    <location>
        <begin position="118"/>
        <end position="137"/>
    </location>
</feature>
<gene>
    <name evidence="2" type="ORF">RN50_00665</name>
</gene>
<dbReference type="EMBL" id="JYIU01000031">
    <property type="protein sequence ID" value="KJL24553.1"/>
    <property type="molecule type" value="Genomic_DNA"/>
</dbReference>
<dbReference type="AlphaFoldDB" id="A0A0F0KUJ8"/>
<dbReference type="RefSeq" id="WP_156149245.1">
    <property type="nucleotide sequence ID" value="NZ_CP031425.1"/>
</dbReference>
<dbReference type="PATRIC" id="fig|104336.4.peg.685"/>
<evidence type="ECO:0000313" key="3">
    <source>
        <dbReference type="Proteomes" id="UP000033572"/>
    </source>
</evidence>
<reference evidence="2 3" key="1">
    <citation type="submission" date="2015-02" db="EMBL/GenBank/DDBJ databases">
        <title>Draft genome sequences of ten Microbacterium spp. with emphasis on heavy metal contaminated environments.</title>
        <authorList>
            <person name="Corretto E."/>
        </authorList>
    </citation>
    <scope>NUCLEOTIDE SEQUENCE [LARGE SCALE GENOMIC DNA]</scope>
    <source>
        <strain evidence="2 3">DSM 12966</strain>
    </source>
</reference>
<dbReference type="Proteomes" id="UP000033572">
    <property type="component" value="Unassembled WGS sequence"/>
</dbReference>
<proteinExistence type="predicted"/>
<dbReference type="GeneID" id="94443014"/>
<accession>A0A0F0KUJ8</accession>
<organism evidence="2 3">
    <name type="scientific">Microbacterium foliorum</name>
    <dbReference type="NCBI Taxonomy" id="104336"/>
    <lineage>
        <taxon>Bacteria</taxon>
        <taxon>Bacillati</taxon>
        <taxon>Actinomycetota</taxon>
        <taxon>Actinomycetes</taxon>
        <taxon>Micrococcales</taxon>
        <taxon>Microbacteriaceae</taxon>
        <taxon>Microbacterium</taxon>
    </lineage>
</organism>
<evidence type="ECO:0000256" key="1">
    <source>
        <dbReference type="SAM" id="MobiDB-lite"/>
    </source>
</evidence>
<comment type="caution">
    <text evidence="2">The sequence shown here is derived from an EMBL/GenBank/DDBJ whole genome shotgun (WGS) entry which is preliminary data.</text>
</comment>
<name>A0A0F0KUJ8_9MICO</name>